<protein>
    <submittedName>
        <fullName evidence="1">Uncharacterized protein</fullName>
    </submittedName>
</protein>
<comment type="caution">
    <text evidence="1">The sequence shown here is derived from an EMBL/GenBank/DDBJ whole genome shotgun (WGS) entry which is preliminary data.</text>
</comment>
<sequence>MASSSTMLALCSSLSTQSTISHNQNPLSFPTTPSLFLSKSNSLKLASFPLLFTKPAFSPEPEFSESEIAVIEAEFDDKAPELVQVVEATKEEPKREDVYAVVMVSLPFEYYRLMEL</sequence>
<evidence type="ECO:0000313" key="2">
    <source>
        <dbReference type="Proteomes" id="UP001054252"/>
    </source>
</evidence>
<name>A0AAV5L4Z2_9ROSI</name>
<dbReference type="Proteomes" id="UP001054252">
    <property type="component" value="Unassembled WGS sequence"/>
</dbReference>
<organism evidence="1 2">
    <name type="scientific">Rubroshorea leprosula</name>
    <dbReference type="NCBI Taxonomy" id="152421"/>
    <lineage>
        <taxon>Eukaryota</taxon>
        <taxon>Viridiplantae</taxon>
        <taxon>Streptophyta</taxon>
        <taxon>Embryophyta</taxon>
        <taxon>Tracheophyta</taxon>
        <taxon>Spermatophyta</taxon>
        <taxon>Magnoliopsida</taxon>
        <taxon>eudicotyledons</taxon>
        <taxon>Gunneridae</taxon>
        <taxon>Pentapetalae</taxon>
        <taxon>rosids</taxon>
        <taxon>malvids</taxon>
        <taxon>Malvales</taxon>
        <taxon>Dipterocarpaceae</taxon>
        <taxon>Rubroshorea</taxon>
    </lineage>
</organism>
<accession>A0AAV5L4Z2</accession>
<dbReference type="AlphaFoldDB" id="A0AAV5L4Z2"/>
<reference evidence="1 2" key="1">
    <citation type="journal article" date="2021" name="Commun. Biol.">
        <title>The genome of Shorea leprosula (Dipterocarpaceae) highlights the ecological relevance of drought in aseasonal tropical rainforests.</title>
        <authorList>
            <person name="Ng K.K.S."/>
            <person name="Kobayashi M.J."/>
            <person name="Fawcett J.A."/>
            <person name="Hatakeyama M."/>
            <person name="Paape T."/>
            <person name="Ng C.H."/>
            <person name="Ang C.C."/>
            <person name="Tnah L.H."/>
            <person name="Lee C.T."/>
            <person name="Nishiyama T."/>
            <person name="Sese J."/>
            <person name="O'Brien M.J."/>
            <person name="Copetti D."/>
            <person name="Mohd Noor M.I."/>
            <person name="Ong R.C."/>
            <person name="Putra M."/>
            <person name="Sireger I.Z."/>
            <person name="Indrioko S."/>
            <person name="Kosugi Y."/>
            <person name="Izuno A."/>
            <person name="Isagi Y."/>
            <person name="Lee S.L."/>
            <person name="Shimizu K.K."/>
        </authorList>
    </citation>
    <scope>NUCLEOTIDE SEQUENCE [LARGE SCALE GENOMIC DNA]</scope>
    <source>
        <strain evidence="1">214</strain>
    </source>
</reference>
<evidence type="ECO:0000313" key="1">
    <source>
        <dbReference type="EMBL" id="GKV32284.1"/>
    </source>
</evidence>
<dbReference type="EMBL" id="BPVZ01000095">
    <property type="protein sequence ID" value="GKV32284.1"/>
    <property type="molecule type" value="Genomic_DNA"/>
</dbReference>
<gene>
    <name evidence="1" type="ORF">SLEP1_g40898</name>
</gene>
<keyword evidence="2" id="KW-1185">Reference proteome</keyword>
<proteinExistence type="predicted"/>